<dbReference type="GO" id="GO:0005737">
    <property type="term" value="C:cytoplasm"/>
    <property type="evidence" value="ECO:0007669"/>
    <property type="project" value="UniProtKB-ARBA"/>
</dbReference>
<evidence type="ECO:0000259" key="16">
    <source>
        <dbReference type="Pfam" id="PF14681"/>
    </source>
</evidence>
<dbReference type="SUPFAM" id="SSF53271">
    <property type="entry name" value="PRTase-like"/>
    <property type="match status" value="1"/>
</dbReference>
<dbReference type="NCBIfam" id="TIGR01091">
    <property type="entry name" value="upp"/>
    <property type="match status" value="1"/>
</dbReference>
<dbReference type="Gene3D" id="3.40.50.2020">
    <property type="match status" value="1"/>
</dbReference>
<dbReference type="UniPathway" id="UPA00574">
    <property type="reaction ID" value="UER00636"/>
</dbReference>
<accession>A0A2U3D9M2</accession>
<evidence type="ECO:0000256" key="7">
    <source>
        <dbReference type="ARBA" id="ARBA00022741"/>
    </source>
</evidence>
<dbReference type="InterPro" id="IPR029057">
    <property type="entry name" value="PRTase-like"/>
</dbReference>
<keyword evidence="5 15" id="KW-0328">Glycosyltransferase</keyword>
<evidence type="ECO:0000256" key="15">
    <source>
        <dbReference type="HAMAP-Rule" id="MF_01218"/>
    </source>
</evidence>
<dbReference type="FunFam" id="3.40.50.2020:FF:000003">
    <property type="entry name" value="Uracil phosphoribosyltransferase"/>
    <property type="match status" value="1"/>
</dbReference>
<evidence type="ECO:0000256" key="2">
    <source>
        <dbReference type="ARBA" id="ARBA00009516"/>
    </source>
</evidence>
<evidence type="ECO:0000256" key="5">
    <source>
        <dbReference type="ARBA" id="ARBA00022676"/>
    </source>
</evidence>
<dbReference type="GO" id="GO:0044206">
    <property type="term" value="P:UMP salvage"/>
    <property type="evidence" value="ECO:0007669"/>
    <property type="project" value="UniProtKB-UniRule"/>
</dbReference>
<dbReference type="HAMAP" id="MF_01218_B">
    <property type="entry name" value="Upp_B"/>
    <property type="match status" value="1"/>
</dbReference>
<dbReference type="InterPro" id="IPR034332">
    <property type="entry name" value="Upp_B"/>
</dbReference>
<comment type="function">
    <text evidence="12 15">Catalyzes the conversion of uracil and 5-phospho-alpha-D-ribose 1-diphosphate (PRPP) to UMP and diphosphate.</text>
</comment>
<dbReference type="PANTHER" id="PTHR32315:SF4">
    <property type="entry name" value="URACIL PHOSPHORIBOSYLTRANSFERASE, CHLOROPLASTIC"/>
    <property type="match status" value="1"/>
</dbReference>
<comment type="similarity">
    <text evidence="2 15">Belongs to the UPRTase family.</text>
</comment>
<gene>
    <name evidence="15" type="primary">upp</name>
    <name evidence="17" type="ORF">BM613_06090</name>
</gene>
<dbReference type="InterPro" id="IPR000836">
    <property type="entry name" value="PRTase_dom"/>
</dbReference>
<keyword evidence="7 15" id="KW-0547">Nucleotide-binding</keyword>
<feature type="binding site" evidence="15">
    <location>
        <position position="193"/>
    </location>
    <ligand>
        <name>uracil</name>
        <dbReference type="ChEBI" id="CHEBI:17568"/>
    </ligand>
</feature>
<evidence type="ECO:0000256" key="4">
    <source>
        <dbReference type="ARBA" id="ARBA00022533"/>
    </source>
</evidence>
<comment type="caution">
    <text evidence="17">The sequence shown here is derived from an EMBL/GenBank/DDBJ whole genome shotgun (WGS) entry which is preliminary data.</text>
</comment>
<keyword evidence="8 15" id="KW-0460">Magnesium</keyword>
<sequence>MKPIREINHPLALEKIGRLREQATDVPTFRRLVQELSLLLAIECTDDLKTESVTVQTPIAQATVVRSKEEVTLIPILRAGLGMMEGMLQWIPTAKVGHLGMYRDPETLLPVEYYANTPAGMSESVVIVLDPMLATGGSATAALDLLKSRGARRIKLASILAAPEGIAKVQSNHPDVQIYAVVVDQGLNDHGYIVPGLGDAGDRIFGTL</sequence>
<dbReference type="InterPro" id="IPR005765">
    <property type="entry name" value="UPRT"/>
</dbReference>
<dbReference type="PANTHER" id="PTHR32315">
    <property type="entry name" value="ADENINE PHOSPHORIBOSYLTRANSFERASE"/>
    <property type="match status" value="1"/>
</dbReference>
<organism evidence="17 18">
    <name type="scientific">Sulfoacidibacillus thermotolerans</name>
    <name type="common">Acidibacillus sulfuroxidans</name>
    <dbReference type="NCBI Taxonomy" id="1765684"/>
    <lineage>
        <taxon>Bacteria</taxon>
        <taxon>Bacillati</taxon>
        <taxon>Bacillota</taxon>
        <taxon>Bacilli</taxon>
        <taxon>Bacillales</taxon>
        <taxon>Alicyclobacillaceae</taxon>
        <taxon>Sulfoacidibacillus</taxon>
    </lineage>
</organism>
<dbReference type="GO" id="GO:0005525">
    <property type="term" value="F:GTP binding"/>
    <property type="evidence" value="ECO:0007669"/>
    <property type="project" value="UniProtKB-KW"/>
</dbReference>
<feature type="binding site" evidence="15">
    <location>
        <position position="199"/>
    </location>
    <ligand>
        <name>5-phospho-alpha-D-ribose 1-diphosphate</name>
        <dbReference type="ChEBI" id="CHEBI:58017"/>
    </ligand>
</feature>
<keyword evidence="4 15" id="KW-0021">Allosteric enzyme</keyword>
<comment type="activity regulation">
    <text evidence="15">Allosterically activated by GTP.</text>
</comment>
<dbReference type="GO" id="GO:0006223">
    <property type="term" value="P:uracil salvage"/>
    <property type="evidence" value="ECO:0007669"/>
    <property type="project" value="InterPro"/>
</dbReference>
<feature type="binding site" evidence="15">
    <location>
        <begin position="198"/>
        <end position="200"/>
    </location>
    <ligand>
        <name>uracil</name>
        <dbReference type="ChEBI" id="CHEBI:17568"/>
    </ligand>
</feature>
<evidence type="ECO:0000313" key="18">
    <source>
        <dbReference type="Proteomes" id="UP000245380"/>
    </source>
</evidence>
<evidence type="ECO:0000313" key="17">
    <source>
        <dbReference type="EMBL" id="PWI57971.1"/>
    </source>
</evidence>
<dbReference type="OrthoDB" id="9781675at2"/>
<dbReference type="Pfam" id="PF14681">
    <property type="entry name" value="UPRTase"/>
    <property type="match status" value="1"/>
</dbReference>
<feature type="binding site" evidence="15">
    <location>
        <position position="103"/>
    </location>
    <ligand>
        <name>5-phospho-alpha-D-ribose 1-diphosphate</name>
        <dbReference type="ChEBI" id="CHEBI:58017"/>
    </ligand>
</feature>
<keyword evidence="9 15" id="KW-0342">GTP-binding</keyword>
<dbReference type="InterPro" id="IPR050054">
    <property type="entry name" value="UPRTase/APRTase"/>
</dbReference>
<evidence type="ECO:0000256" key="6">
    <source>
        <dbReference type="ARBA" id="ARBA00022679"/>
    </source>
</evidence>
<evidence type="ECO:0000256" key="13">
    <source>
        <dbReference type="ARBA" id="ARBA00072146"/>
    </source>
</evidence>
<evidence type="ECO:0000256" key="1">
    <source>
        <dbReference type="ARBA" id="ARBA00005180"/>
    </source>
</evidence>
<feature type="binding site" evidence="15">
    <location>
        <begin position="130"/>
        <end position="138"/>
    </location>
    <ligand>
        <name>5-phospho-alpha-D-ribose 1-diphosphate</name>
        <dbReference type="ChEBI" id="CHEBI:58017"/>
    </ligand>
</feature>
<dbReference type="NCBIfam" id="NF001097">
    <property type="entry name" value="PRK00129.1"/>
    <property type="match status" value="1"/>
</dbReference>
<keyword evidence="6 15" id="KW-0808">Transferase</keyword>
<dbReference type="AlphaFoldDB" id="A0A2U3D9M2"/>
<dbReference type="CDD" id="cd06223">
    <property type="entry name" value="PRTases_typeI"/>
    <property type="match status" value="1"/>
</dbReference>
<protein>
    <recommendedName>
        <fullName evidence="13 15">Uracil phosphoribosyltransferase</fullName>
        <ecNumber evidence="3 15">2.4.2.9</ecNumber>
    </recommendedName>
    <alternativeName>
        <fullName evidence="10 15">UMP pyrophosphorylase</fullName>
    </alternativeName>
    <alternativeName>
        <fullName evidence="14 15">UPRTase</fullName>
    </alternativeName>
</protein>
<evidence type="ECO:0000256" key="10">
    <source>
        <dbReference type="ARBA" id="ARBA00031082"/>
    </source>
</evidence>
<evidence type="ECO:0000256" key="11">
    <source>
        <dbReference type="ARBA" id="ARBA00052919"/>
    </source>
</evidence>
<dbReference type="EMBL" id="MPDK01000007">
    <property type="protein sequence ID" value="PWI57971.1"/>
    <property type="molecule type" value="Genomic_DNA"/>
</dbReference>
<dbReference type="RefSeq" id="WP_109430277.1">
    <property type="nucleotide sequence ID" value="NZ_MPDK01000007.1"/>
</dbReference>
<proteinExistence type="inferred from homology"/>
<dbReference type="Proteomes" id="UP000245380">
    <property type="component" value="Unassembled WGS sequence"/>
</dbReference>
<keyword evidence="18" id="KW-1185">Reference proteome</keyword>
<name>A0A2U3D9M2_SULT2</name>
<evidence type="ECO:0000256" key="3">
    <source>
        <dbReference type="ARBA" id="ARBA00011894"/>
    </source>
</evidence>
<dbReference type="EC" id="2.4.2.9" evidence="3 15"/>
<dbReference type="GO" id="GO:0000287">
    <property type="term" value="F:magnesium ion binding"/>
    <property type="evidence" value="ECO:0007669"/>
    <property type="project" value="UniProtKB-UniRule"/>
</dbReference>
<evidence type="ECO:0000256" key="8">
    <source>
        <dbReference type="ARBA" id="ARBA00022842"/>
    </source>
</evidence>
<comment type="cofactor">
    <cofactor evidence="15">
        <name>Mg(2+)</name>
        <dbReference type="ChEBI" id="CHEBI:18420"/>
    </cofactor>
    <text evidence="15">Binds 1 Mg(2+) ion per subunit. The magnesium is bound as Mg-PRPP.</text>
</comment>
<evidence type="ECO:0000256" key="12">
    <source>
        <dbReference type="ARBA" id="ARBA00056901"/>
    </source>
</evidence>
<comment type="pathway">
    <text evidence="1 15">Pyrimidine metabolism; UMP biosynthesis via salvage pathway; UMP from uracil: step 1/1.</text>
</comment>
<feature type="binding site" evidence="15">
    <location>
        <position position="78"/>
    </location>
    <ligand>
        <name>5-phospho-alpha-D-ribose 1-diphosphate</name>
        <dbReference type="ChEBI" id="CHEBI:58017"/>
    </ligand>
</feature>
<feature type="domain" description="Phosphoribosyltransferase" evidence="16">
    <location>
        <begin position="8"/>
        <end position="207"/>
    </location>
</feature>
<dbReference type="GO" id="GO:0004845">
    <property type="term" value="F:uracil phosphoribosyltransferase activity"/>
    <property type="evidence" value="ECO:0007669"/>
    <property type="project" value="UniProtKB-UniRule"/>
</dbReference>
<comment type="catalytic activity">
    <reaction evidence="11 15">
        <text>UMP + diphosphate = 5-phospho-alpha-D-ribose 1-diphosphate + uracil</text>
        <dbReference type="Rhea" id="RHEA:13017"/>
        <dbReference type="ChEBI" id="CHEBI:17568"/>
        <dbReference type="ChEBI" id="CHEBI:33019"/>
        <dbReference type="ChEBI" id="CHEBI:57865"/>
        <dbReference type="ChEBI" id="CHEBI:58017"/>
        <dbReference type="EC" id="2.4.2.9"/>
    </reaction>
</comment>
<evidence type="ECO:0000256" key="14">
    <source>
        <dbReference type="ARBA" id="ARBA00079807"/>
    </source>
</evidence>
<reference evidence="17 18" key="1">
    <citation type="submission" date="2016-11" db="EMBL/GenBank/DDBJ databases">
        <title>Comparative genomics of Acidibacillus ferroxidans species.</title>
        <authorList>
            <person name="Oliveira G."/>
            <person name="Nunes G."/>
            <person name="Oliveira R."/>
            <person name="Araujo F."/>
            <person name="Salim A."/>
            <person name="Scholte L."/>
            <person name="Morais D."/>
            <person name="Nancucheo I."/>
            <person name="Johnson D.B."/>
            <person name="Grail B."/>
            <person name="Bittencourt J."/>
            <person name="Valadares R."/>
        </authorList>
    </citation>
    <scope>NUCLEOTIDE SEQUENCE [LARGE SCALE GENOMIC DNA]</scope>
    <source>
        <strain evidence="17 18">Y002</strain>
    </source>
</reference>
<evidence type="ECO:0000256" key="9">
    <source>
        <dbReference type="ARBA" id="ARBA00023134"/>
    </source>
</evidence>